<feature type="transmembrane region" description="Helical" evidence="1">
    <location>
        <begin position="246"/>
        <end position="265"/>
    </location>
</feature>
<keyword evidence="1" id="KW-1133">Transmembrane helix</keyword>
<evidence type="ECO:0000256" key="1">
    <source>
        <dbReference type="SAM" id="Phobius"/>
    </source>
</evidence>
<feature type="transmembrane region" description="Helical" evidence="1">
    <location>
        <begin position="90"/>
        <end position="107"/>
    </location>
</feature>
<name>A0A9Q8FNV1_9STAP</name>
<dbReference type="RefSeq" id="WP_133418279.1">
    <property type="nucleotide sequence ID" value="NZ_SCWD01000005.1"/>
</dbReference>
<feature type="transmembrane region" description="Helical" evidence="1">
    <location>
        <begin position="47"/>
        <end position="70"/>
    </location>
</feature>
<proteinExistence type="predicted"/>
<dbReference type="Pfam" id="PF04235">
    <property type="entry name" value="DUF418"/>
    <property type="match status" value="1"/>
</dbReference>
<keyword evidence="1" id="KW-0812">Transmembrane</keyword>
<feature type="transmembrane region" description="Helical" evidence="1">
    <location>
        <begin position="209"/>
        <end position="226"/>
    </location>
</feature>
<dbReference type="PANTHER" id="PTHR30590:SF2">
    <property type="entry name" value="INNER MEMBRANE PROTEIN"/>
    <property type="match status" value="1"/>
</dbReference>
<accession>A0A9Q8FNV1</accession>
<reference evidence="3 4" key="1">
    <citation type="submission" date="2019-01" db="EMBL/GenBank/DDBJ databases">
        <title>Draft genome sequences of the type strains of six Macrococcus species.</title>
        <authorList>
            <person name="Mazhar S."/>
            <person name="Altermann E."/>
            <person name="Hill C."/>
            <person name="Mcauliffe O."/>
        </authorList>
    </citation>
    <scope>NUCLEOTIDE SEQUENCE [LARGE SCALE GENOMIC DNA]</scope>
    <source>
        <strain evidence="3 4">ATCC 51828</strain>
    </source>
</reference>
<feature type="transmembrane region" description="Helical" evidence="1">
    <location>
        <begin position="113"/>
        <end position="130"/>
    </location>
</feature>
<feature type="domain" description="DUF418" evidence="2">
    <location>
        <begin position="228"/>
        <end position="378"/>
    </location>
</feature>
<dbReference type="EMBL" id="SCWD01000005">
    <property type="protein sequence ID" value="TDL96595.1"/>
    <property type="molecule type" value="Genomic_DNA"/>
</dbReference>
<dbReference type="Proteomes" id="UP000295280">
    <property type="component" value="Unassembled WGS sequence"/>
</dbReference>
<feature type="transmembrane region" description="Helical" evidence="1">
    <location>
        <begin position="312"/>
        <end position="332"/>
    </location>
</feature>
<keyword evidence="4" id="KW-1185">Reference proteome</keyword>
<feature type="transmembrane region" description="Helical" evidence="1">
    <location>
        <begin position="137"/>
        <end position="156"/>
    </location>
</feature>
<gene>
    <name evidence="3" type="ORF">ERX40_09575</name>
</gene>
<feature type="transmembrane region" description="Helical" evidence="1">
    <location>
        <begin position="338"/>
        <end position="359"/>
    </location>
</feature>
<dbReference type="PANTHER" id="PTHR30590">
    <property type="entry name" value="INNER MEMBRANE PROTEIN"/>
    <property type="match status" value="1"/>
</dbReference>
<comment type="caution">
    <text evidence="3">The sequence shown here is derived from an EMBL/GenBank/DDBJ whole genome shotgun (WGS) entry which is preliminary data.</text>
</comment>
<feature type="transmembrane region" description="Helical" evidence="1">
    <location>
        <begin position="9"/>
        <end position="27"/>
    </location>
</feature>
<evidence type="ECO:0000313" key="4">
    <source>
        <dbReference type="Proteomes" id="UP000295280"/>
    </source>
</evidence>
<protein>
    <submittedName>
        <fullName evidence="3">DUF418 domain-containing protein</fullName>
    </submittedName>
</protein>
<evidence type="ECO:0000313" key="3">
    <source>
        <dbReference type="EMBL" id="TDL96595.1"/>
    </source>
</evidence>
<dbReference type="OrthoDB" id="9807744at2"/>
<dbReference type="AlphaFoldDB" id="A0A9Q8FNV1"/>
<sequence length="378" mass="43588">MRQRIYSLDALRGFSLFGIILMNIVGFTHDTFHLDPFIMFQHGWNRVLYSIDVLFIKQSFYPIFAFLFGYGLTMMKESADRRGDDFRPIIIRRLLALFVFGMLHGMFIFSGDILQTYALVMLFGAPLLFVDKVFSVMTSIILLCYYVMNHIVPFVINGLQLPRYDYIVTDVQRAEQVMHIFNSRDGSEIIALNMHHFFQFFFVTDLEGLFFRLTSLLPLMLMGSYARRSGWFEAIAQQSRYNRAAFLLLVTGLALKSLPLIFYARYSADAVGGYIGGVLVAAGYMLLIIRLSEHASFRNLTQPVSLLGRMSFTTYILQSVLMFMITYGFSLYGKLNLAATYAIAVLIYGLLVLTALIYFKRFEQGPLEYVWRKITYLK</sequence>
<dbReference type="InterPro" id="IPR007349">
    <property type="entry name" value="DUF418"/>
</dbReference>
<organism evidence="3 4">
    <name type="scientific">Macrococcus carouselicus</name>
    <dbReference type="NCBI Taxonomy" id="69969"/>
    <lineage>
        <taxon>Bacteria</taxon>
        <taxon>Bacillati</taxon>
        <taxon>Bacillota</taxon>
        <taxon>Bacilli</taxon>
        <taxon>Bacillales</taxon>
        <taxon>Staphylococcaceae</taxon>
        <taxon>Macrococcus</taxon>
    </lineage>
</organism>
<keyword evidence="1" id="KW-0472">Membrane</keyword>
<feature type="transmembrane region" description="Helical" evidence="1">
    <location>
        <begin position="271"/>
        <end position="291"/>
    </location>
</feature>
<evidence type="ECO:0000259" key="2">
    <source>
        <dbReference type="Pfam" id="PF04235"/>
    </source>
</evidence>
<dbReference type="InterPro" id="IPR052529">
    <property type="entry name" value="Bact_Transport_Assoc"/>
</dbReference>